<gene>
    <name evidence="1" type="ORF">DERYTH_LOCUS25392</name>
</gene>
<organism evidence="1 2">
    <name type="scientific">Dentiscutata erythropus</name>
    <dbReference type="NCBI Taxonomy" id="1348616"/>
    <lineage>
        <taxon>Eukaryota</taxon>
        <taxon>Fungi</taxon>
        <taxon>Fungi incertae sedis</taxon>
        <taxon>Mucoromycota</taxon>
        <taxon>Glomeromycotina</taxon>
        <taxon>Glomeromycetes</taxon>
        <taxon>Diversisporales</taxon>
        <taxon>Gigasporaceae</taxon>
        <taxon>Dentiscutata</taxon>
    </lineage>
</organism>
<keyword evidence="2" id="KW-1185">Reference proteome</keyword>
<sequence length="47" mass="5435">SKEFKKPYQQSKKKSSIVKSCDINISCLTDKKNINLKKMTTDSLEKK</sequence>
<evidence type="ECO:0000313" key="2">
    <source>
        <dbReference type="Proteomes" id="UP000789405"/>
    </source>
</evidence>
<dbReference type="AlphaFoldDB" id="A0A9N9K6S2"/>
<dbReference type="Proteomes" id="UP000789405">
    <property type="component" value="Unassembled WGS sequence"/>
</dbReference>
<feature type="non-terminal residue" evidence="1">
    <location>
        <position position="47"/>
    </location>
</feature>
<protein>
    <submittedName>
        <fullName evidence="1">20557_t:CDS:1</fullName>
    </submittedName>
</protein>
<evidence type="ECO:0000313" key="1">
    <source>
        <dbReference type="EMBL" id="CAG8811011.1"/>
    </source>
</evidence>
<name>A0A9N9K6S2_9GLOM</name>
<feature type="non-terminal residue" evidence="1">
    <location>
        <position position="1"/>
    </location>
</feature>
<comment type="caution">
    <text evidence="1">The sequence shown here is derived from an EMBL/GenBank/DDBJ whole genome shotgun (WGS) entry which is preliminary data.</text>
</comment>
<proteinExistence type="predicted"/>
<dbReference type="EMBL" id="CAJVPY010047057">
    <property type="protein sequence ID" value="CAG8811011.1"/>
    <property type="molecule type" value="Genomic_DNA"/>
</dbReference>
<accession>A0A9N9K6S2</accession>
<reference evidence="1" key="1">
    <citation type="submission" date="2021-06" db="EMBL/GenBank/DDBJ databases">
        <authorList>
            <person name="Kallberg Y."/>
            <person name="Tangrot J."/>
            <person name="Rosling A."/>
        </authorList>
    </citation>
    <scope>NUCLEOTIDE SEQUENCE</scope>
    <source>
        <strain evidence="1">MA453B</strain>
    </source>
</reference>